<dbReference type="EMBL" id="JAVRBK010000002">
    <property type="protein sequence ID" value="KAK5647387.1"/>
    <property type="molecule type" value="Genomic_DNA"/>
</dbReference>
<dbReference type="PROSITE" id="PS51029">
    <property type="entry name" value="MADF"/>
    <property type="match status" value="1"/>
</dbReference>
<feature type="compositionally biased region" description="Polar residues" evidence="1">
    <location>
        <begin position="111"/>
        <end position="122"/>
    </location>
</feature>
<feature type="compositionally biased region" description="Polar residues" evidence="1">
    <location>
        <begin position="151"/>
        <end position="176"/>
    </location>
</feature>
<dbReference type="Pfam" id="PF10545">
    <property type="entry name" value="MADF_DNA_bdg"/>
    <property type="match status" value="1"/>
</dbReference>
<feature type="domain" description="MADF" evidence="2">
    <location>
        <begin position="10"/>
        <end position="107"/>
    </location>
</feature>
<dbReference type="PANTHER" id="PTHR21505:SF12">
    <property type="entry name" value="MADF DOMAIN-CONTAINING PROTEIN-RELATED"/>
    <property type="match status" value="1"/>
</dbReference>
<comment type="caution">
    <text evidence="3">The sequence shown here is derived from an EMBL/GenBank/DDBJ whole genome shotgun (WGS) entry which is preliminary data.</text>
</comment>
<evidence type="ECO:0000256" key="1">
    <source>
        <dbReference type="SAM" id="MobiDB-lite"/>
    </source>
</evidence>
<feature type="region of interest" description="Disordered" evidence="1">
    <location>
        <begin position="151"/>
        <end position="179"/>
    </location>
</feature>
<sequence>MKWAEGETVKFVELYREHECLWDVTKVNYRNNQMRVAALEKLVRDMGVDGFTVADARQKIKSLRNTYSQELQKIDKSIKSGMGADDVYTPTLKWFHIMNAFMEKSKEKRLTQSNLASQPTGQNEENTENELEFEHGITEEKSTKMCETTSITAGPAAGSSSLKKNSHGSTVRSSLAGSKRKYQDLSTAVSELRQMNQVLQQPGTEEDEFDAFGNYMGIALKKLPLHLALQCQNDLQCTLTRYRAMALCTVSSRSQSSTAISHSSGEAFRGGPQYSVQNLPLAPPGYQQPLASPGYQQPLASPGYQQPMASPGYEQPLASPGYKQPLASPD</sequence>
<evidence type="ECO:0000313" key="4">
    <source>
        <dbReference type="Proteomes" id="UP001329430"/>
    </source>
</evidence>
<keyword evidence="4" id="KW-1185">Reference proteome</keyword>
<feature type="region of interest" description="Disordered" evidence="1">
    <location>
        <begin position="109"/>
        <end position="131"/>
    </location>
</feature>
<organism evidence="3 4">
    <name type="scientific">Pyrocoelia pectoralis</name>
    <dbReference type="NCBI Taxonomy" id="417401"/>
    <lineage>
        <taxon>Eukaryota</taxon>
        <taxon>Metazoa</taxon>
        <taxon>Ecdysozoa</taxon>
        <taxon>Arthropoda</taxon>
        <taxon>Hexapoda</taxon>
        <taxon>Insecta</taxon>
        <taxon>Pterygota</taxon>
        <taxon>Neoptera</taxon>
        <taxon>Endopterygota</taxon>
        <taxon>Coleoptera</taxon>
        <taxon>Polyphaga</taxon>
        <taxon>Elateriformia</taxon>
        <taxon>Elateroidea</taxon>
        <taxon>Lampyridae</taxon>
        <taxon>Lampyrinae</taxon>
        <taxon>Pyrocoelia</taxon>
    </lineage>
</organism>
<protein>
    <recommendedName>
        <fullName evidence="2">MADF domain-containing protein</fullName>
    </recommendedName>
</protein>
<evidence type="ECO:0000259" key="2">
    <source>
        <dbReference type="PROSITE" id="PS51029"/>
    </source>
</evidence>
<reference evidence="3 4" key="1">
    <citation type="journal article" date="2024" name="Insects">
        <title>An Improved Chromosome-Level Genome Assembly of the Firefly Pyrocoelia pectoralis.</title>
        <authorList>
            <person name="Fu X."/>
            <person name="Meyer-Rochow V.B."/>
            <person name="Ballantyne L."/>
            <person name="Zhu X."/>
        </authorList>
    </citation>
    <scope>NUCLEOTIDE SEQUENCE [LARGE SCALE GENOMIC DNA]</scope>
    <source>
        <strain evidence="3">XCY_ONT2</strain>
    </source>
</reference>
<dbReference type="Proteomes" id="UP001329430">
    <property type="component" value="Chromosome 2"/>
</dbReference>
<dbReference type="InterPro" id="IPR006578">
    <property type="entry name" value="MADF-dom"/>
</dbReference>
<feature type="compositionally biased region" description="Polar residues" evidence="1">
    <location>
        <begin position="294"/>
        <end position="308"/>
    </location>
</feature>
<accession>A0AAN7ZKY0</accession>
<name>A0AAN7ZKY0_9COLE</name>
<dbReference type="SMART" id="SM00595">
    <property type="entry name" value="MADF"/>
    <property type="match status" value="1"/>
</dbReference>
<dbReference type="PANTHER" id="PTHR21505">
    <property type="entry name" value="MADF DOMAIN-CONTAINING PROTEIN-RELATED"/>
    <property type="match status" value="1"/>
</dbReference>
<gene>
    <name evidence="3" type="ORF">RI129_002279</name>
</gene>
<evidence type="ECO:0000313" key="3">
    <source>
        <dbReference type="EMBL" id="KAK5647387.1"/>
    </source>
</evidence>
<proteinExistence type="predicted"/>
<feature type="region of interest" description="Disordered" evidence="1">
    <location>
        <begin position="261"/>
        <end position="330"/>
    </location>
</feature>
<dbReference type="AlphaFoldDB" id="A0AAN7ZKY0"/>